<evidence type="ECO:0000256" key="5">
    <source>
        <dbReference type="ARBA" id="ARBA00022989"/>
    </source>
</evidence>
<evidence type="ECO:0000313" key="9">
    <source>
        <dbReference type="Proteomes" id="UP000465866"/>
    </source>
</evidence>
<dbReference type="PANTHER" id="PTHR14969:SF62">
    <property type="entry name" value="DECAPRENYLPHOSPHORYL-5-PHOSPHORIBOSE PHOSPHATASE RV3807C-RELATED"/>
    <property type="match status" value="1"/>
</dbReference>
<reference evidence="8 9" key="1">
    <citation type="journal article" date="2019" name="Emerg. Microbes Infect.">
        <title>Comprehensive subspecies identification of 175 nontuberculous mycobacteria species based on 7547 genomic profiles.</title>
        <authorList>
            <person name="Matsumoto Y."/>
            <person name="Kinjo T."/>
            <person name="Motooka D."/>
            <person name="Nabeya D."/>
            <person name="Jung N."/>
            <person name="Uechi K."/>
            <person name="Horii T."/>
            <person name="Iida T."/>
            <person name="Fujita J."/>
            <person name="Nakamura S."/>
        </authorList>
    </citation>
    <scope>NUCLEOTIDE SEQUENCE [LARGE SCALE GENOMIC DNA]</scope>
    <source>
        <strain evidence="8 9">JCM 12404</strain>
    </source>
</reference>
<dbReference type="GO" id="GO:0016787">
    <property type="term" value="F:hydrolase activity"/>
    <property type="evidence" value="ECO:0007669"/>
    <property type="project" value="UniProtKB-KW"/>
</dbReference>
<dbReference type="RefSeq" id="WP_163777193.1">
    <property type="nucleotide sequence ID" value="NZ_AP022569.1"/>
</dbReference>
<dbReference type="PANTHER" id="PTHR14969">
    <property type="entry name" value="SPHINGOSINE-1-PHOSPHATE PHOSPHOHYDROLASE"/>
    <property type="match status" value="1"/>
</dbReference>
<dbReference type="EMBL" id="AP022569">
    <property type="protein sequence ID" value="BBX47026.1"/>
    <property type="molecule type" value="Genomic_DNA"/>
</dbReference>
<evidence type="ECO:0000256" key="4">
    <source>
        <dbReference type="ARBA" id="ARBA00022801"/>
    </source>
</evidence>
<dbReference type="GO" id="GO:0005886">
    <property type="term" value="C:plasma membrane"/>
    <property type="evidence" value="ECO:0007669"/>
    <property type="project" value="UniProtKB-SubCell"/>
</dbReference>
<dbReference type="InterPro" id="IPR036938">
    <property type="entry name" value="PAP2/HPO_sf"/>
</dbReference>
<dbReference type="AlphaFoldDB" id="A0A7I7KZ46"/>
<evidence type="ECO:0000256" key="6">
    <source>
        <dbReference type="ARBA" id="ARBA00023136"/>
    </source>
</evidence>
<feature type="domain" description="Phosphatidic acid phosphatase type 2/haloperoxidase" evidence="7">
    <location>
        <begin position="66"/>
        <end position="170"/>
    </location>
</feature>
<evidence type="ECO:0000256" key="2">
    <source>
        <dbReference type="ARBA" id="ARBA00022475"/>
    </source>
</evidence>
<evidence type="ECO:0000313" key="8">
    <source>
        <dbReference type="EMBL" id="BBX47026.1"/>
    </source>
</evidence>
<dbReference type="Pfam" id="PF01569">
    <property type="entry name" value="PAP2"/>
    <property type="match status" value="1"/>
</dbReference>
<keyword evidence="5" id="KW-1133">Transmembrane helix</keyword>
<dbReference type="KEGG" id="mcoo:MCOO_30410"/>
<dbReference type="Proteomes" id="UP000465866">
    <property type="component" value="Chromosome"/>
</dbReference>
<protein>
    <submittedName>
        <fullName evidence="8">Putative decaprenylphosphoryl-5-phosphoribose phosphatase</fullName>
    </submittedName>
</protein>
<sequence length="191" mass="19330">MADITAESAPPSGEVAALVAVQSALAGRPGALTAARALSHFGEHSLGWLAVSAIGAAAQPSRRREWLVAGGGAFTAHAAAVVIKRLVKRRRPHHPAVAVNVGTPSSLSFPSAHATSTTAAAVLLARATGLPLPILLVPPMALSRVLLGVHYPSDVATGVAVGAAVAAVVARVDDLTVHRSSGANAEERRHE</sequence>
<dbReference type="SUPFAM" id="SSF48317">
    <property type="entry name" value="Acid phosphatase/Vanadium-dependent haloperoxidase"/>
    <property type="match status" value="1"/>
</dbReference>
<keyword evidence="6" id="KW-0472">Membrane</keyword>
<dbReference type="CDD" id="cd01610">
    <property type="entry name" value="PAP2_like"/>
    <property type="match status" value="1"/>
</dbReference>
<dbReference type="InterPro" id="IPR000326">
    <property type="entry name" value="PAP2/HPO"/>
</dbReference>
<keyword evidence="4" id="KW-0378">Hydrolase</keyword>
<name>A0A7I7KZ46_9MYCO</name>
<dbReference type="SMART" id="SM00014">
    <property type="entry name" value="acidPPc"/>
    <property type="match status" value="1"/>
</dbReference>
<keyword evidence="3" id="KW-0812">Transmembrane</keyword>
<comment type="subcellular location">
    <subcellularLocation>
        <location evidence="1">Cell membrane</location>
        <topology evidence="1">Multi-pass membrane protein</topology>
    </subcellularLocation>
</comment>
<evidence type="ECO:0000259" key="7">
    <source>
        <dbReference type="SMART" id="SM00014"/>
    </source>
</evidence>
<keyword evidence="2" id="KW-1003">Cell membrane</keyword>
<keyword evidence="9" id="KW-1185">Reference proteome</keyword>
<evidence type="ECO:0000256" key="3">
    <source>
        <dbReference type="ARBA" id="ARBA00022692"/>
    </source>
</evidence>
<dbReference type="Gene3D" id="1.20.144.10">
    <property type="entry name" value="Phosphatidic acid phosphatase type 2/haloperoxidase"/>
    <property type="match status" value="1"/>
</dbReference>
<proteinExistence type="predicted"/>
<evidence type="ECO:0000256" key="1">
    <source>
        <dbReference type="ARBA" id="ARBA00004651"/>
    </source>
</evidence>
<gene>
    <name evidence="8" type="ORF">MCOO_30410</name>
</gene>
<organism evidence="8 9">
    <name type="scientific">Mycobacterium cookii</name>
    <dbReference type="NCBI Taxonomy" id="1775"/>
    <lineage>
        <taxon>Bacteria</taxon>
        <taxon>Bacillati</taxon>
        <taxon>Actinomycetota</taxon>
        <taxon>Actinomycetes</taxon>
        <taxon>Mycobacteriales</taxon>
        <taxon>Mycobacteriaceae</taxon>
        <taxon>Mycobacterium</taxon>
    </lineage>
</organism>
<accession>A0A7I7KZ46</accession>